<accession>A0A3N4KJM8</accession>
<keyword evidence="2" id="KW-1185">Reference proteome</keyword>
<protein>
    <submittedName>
        <fullName evidence="1">Uncharacterized protein</fullName>
    </submittedName>
</protein>
<evidence type="ECO:0000313" key="1">
    <source>
        <dbReference type="EMBL" id="RPB09628.1"/>
    </source>
</evidence>
<evidence type="ECO:0000313" key="2">
    <source>
        <dbReference type="Proteomes" id="UP000277580"/>
    </source>
</evidence>
<gene>
    <name evidence="1" type="ORF">P167DRAFT_567126</name>
</gene>
<name>A0A3N4KJM8_9PEZI</name>
<sequence>MAPRGMEPEGMTLAKLQKGLTLMLKIQEQCKRWCFTEETFVGIVEGETSSTPEEDGRAAILMNVIALSSSLCGIKPLQTLKDIIGHDYCLRIKDMRNSAGHEYSNIPGKNNVNYGDMWSFIDKDFPQIMVKLEGAIKEREPSTAAVL</sequence>
<organism evidence="1 2">
    <name type="scientific">Morchella conica CCBAS932</name>
    <dbReference type="NCBI Taxonomy" id="1392247"/>
    <lineage>
        <taxon>Eukaryota</taxon>
        <taxon>Fungi</taxon>
        <taxon>Dikarya</taxon>
        <taxon>Ascomycota</taxon>
        <taxon>Pezizomycotina</taxon>
        <taxon>Pezizomycetes</taxon>
        <taxon>Pezizales</taxon>
        <taxon>Morchellaceae</taxon>
        <taxon>Morchella</taxon>
    </lineage>
</organism>
<dbReference type="AlphaFoldDB" id="A0A3N4KJM8"/>
<dbReference type="Proteomes" id="UP000277580">
    <property type="component" value="Unassembled WGS sequence"/>
</dbReference>
<proteinExistence type="predicted"/>
<dbReference type="EMBL" id="ML119150">
    <property type="protein sequence ID" value="RPB09628.1"/>
    <property type="molecule type" value="Genomic_DNA"/>
</dbReference>
<dbReference type="InParanoid" id="A0A3N4KJM8"/>
<reference evidence="1 2" key="1">
    <citation type="journal article" date="2018" name="Nat. Ecol. Evol.">
        <title>Pezizomycetes genomes reveal the molecular basis of ectomycorrhizal truffle lifestyle.</title>
        <authorList>
            <person name="Murat C."/>
            <person name="Payen T."/>
            <person name="Noel B."/>
            <person name="Kuo A."/>
            <person name="Morin E."/>
            <person name="Chen J."/>
            <person name="Kohler A."/>
            <person name="Krizsan K."/>
            <person name="Balestrini R."/>
            <person name="Da Silva C."/>
            <person name="Montanini B."/>
            <person name="Hainaut M."/>
            <person name="Levati E."/>
            <person name="Barry K.W."/>
            <person name="Belfiori B."/>
            <person name="Cichocki N."/>
            <person name="Clum A."/>
            <person name="Dockter R.B."/>
            <person name="Fauchery L."/>
            <person name="Guy J."/>
            <person name="Iotti M."/>
            <person name="Le Tacon F."/>
            <person name="Lindquist E.A."/>
            <person name="Lipzen A."/>
            <person name="Malagnac F."/>
            <person name="Mello A."/>
            <person name="Molinier V."/>
            <person name="Miyauchi S."/>
            <person name="Poulain J."/>
            <person name="Riccioni C."/>
            <person name="Rubini A."/>
            <person name="Sitrit Y."/>
            <person name="Splivallo R."/>
            <person name="Traeger S."/>
            <person name="Wang M."/>
            <person name="Zifcakova L."/>
            <person name="Wipf D."/>
            <person name="Zambonelli A."/>
            <person name="Paolocci F."/>
            <person name="Nowrousian M."/>
            <person name="Ottonello S."/>
            <person name="Baldrian P."/>
            <person name="Spatafora J.W."/>
            <person name="Henrissat B."/>
            <person name="Nagy L.G."/>
            <person name="Aury J.M."/>
            <person name="Wincker P."/>
            <person name="Grigoriev I.V."/>
            <person name="Bonfante P."/>
            <person name="Martin F.M."/>
        </authorList>
    </citation>
    <scope>NUCLEOTIDE SEQUENCE [LARGE SCALE GENOMIC DNA]</scope>
    <source>
        <strain evidence="1 2">CCBAS932</strain>
    </source>
</reference>
<dbReference type="OrthoDB" id="10302202at2759"/>